<evidence type="ECO:0000256" key="4">
    <source>
        <dbReference type="ARBA" id="ARBA00022932"/>
    </source>
</evidence>
<protein>
    <submittedName>
        <fullName evidence="6">DNA polymerase III subunit delta</fullName>
        <ecNumber evidence="6">2.7.7.7</ecNumber>
    </submittedName>
</protein>
<reference evidence="6 7" key="1">
    <citation type="submission" date="2018-12" db="EMBL/GenBank/DDBJ databases">
        <authorList>
            <consortium name="Pathogen Informatics"/>
        </authorList>
    </citation>
    <scope>NUCLEOTIDE SEQUENCE [LARGE SCALE GENOMIC DNA]</scope>
    <source>
        <strain evidence="6 7">NCTC8284</strain>
    </source>
</reference>
<dbReference type="EC" id="2.7.7.7" evidence="6"/>
<evidence type="ECO:0000256" key="3">
    <source>
        <dbReference type="ARBA" id="ARBA00022705"/>
    </source>
</evidence>
<dbReference type="GO" id="GO:0006261">
    <property type="term" value="P:DNA-templated DNA replication"/>
    <property type="evidence" value="ECO:0007669"/>
    <property type="project" value="TreeGrafter"/>
</dbReference>
<dbReference type="PANTHER" id="PTHR34388:SF1">
    <property type="entry name" value="DNA POLYMERASE III SUBUNIT DELTA"/>
    <property type="match status" value="1"/>
</dbReference>
<dbReference type="Gene3D" id="3.40.50.300">
    <property type="entry name" value="P-loop containing nucleotide triphosphate hydrolases"/>
    <property type="match status" value="1"/>
</dbReference>
<evidence type="ECO:0000313" key="7">
    <source>
        <dbReference type="Proteomes" id="UP000278733"/>
    </source>
</evidence>
<dbReference type="EMBL" id="LR134405">
    <property type="protein sequence ID" value="VEH65640.1"/>
    <property type="molecule type" value="Genomic_DNA"/>
</dbReference>
<evidence type="ECO:0000259" key="5">
    <source>
        <dbReference type="Pfam" id="PF06144"/>
    </source>
</evidence>
<dbReference type="AlphaFoldDB" id="A0A3S4W048"/>
<evidence type="ECO:0000256" key="2">
    <source>
        <dbReference type="ARBA" id="ARBA00022695"/>
    </source>
</evidence>
<dbReference type="Proteomes" id="UP000278733">
    <property type="component" value="Chromosome"/>
</dbReference>
<organism evidence="6 7">
    <name type="scientific">Rodentibacter pneumotropicus</name>
    <dbReference type="NCBI Taxonomy" id="758"/>
    <lineage>
        <taxon>Bacteria</taxon>
        <taxon>Pseudomonadati</taxon>
        <taxon>Pseudomonadota</taxon>
        <taxon>Gammaproteobacteria</taxon>
        <taxon>Pasteurellales</taxon>
        <taxon>Pasteurellaceae</taxon>
        <taxon>Rodentibacter</taxon>
    </lineage>
</organism>
<dbReference type="PANTHER" id="PTHR34388">
    <property type="entry name" value="DNA POLYMERASE III SUBUNIT DELTA"/>
    <property type="match status" value="1"/>
</dbReference>
<evidence type="ECO:0000313" key="6">
    <source>
        <dbReference type="EMBL" id="VEH65640.1"/>
    </source>
</evidence>
<dbReference type="KEGG" id="rpne:NCTC8284_00785"/>
<keyword evidence="1 6" id="KW-0808">Transferase</keyword>
<dbReference type="GO" id="GO:0003887">
    <property type="term" value="F:DNA-directed DNA polymerase activity"/>
    <property type="evidence" value="ECO:0007669"/>
    <property type="project" value="UniProtKB-KW"/>
</dbReference>
<feature type="domain" description="DNA polymerase III delta N-terminal" evidence="5">
    <location>
        <begin position="1"/>
        <end position="71"/>
    </location>
</feature>
<name>A0A3S4W048_9PAST</name>
<dbReference type="InterPro" id="IPR010372">
    <property type="entry name" value="DNA_pol3_delta_N"/>
</dbReference>
<dbReference type="GO" id="GO:0009360">
    <property type="term" value="C:DNA polymerase III complex"/>
    <property type="evidence" value="ECO:0007669"/>
    <property type="project" value="InterPro"/>
</dbReference>
<accession>A0A3S4W048</accession>
<evidence type="ECO:0000256" key="1">
    <source>
        <dbReference type="ARBA" id="ARBA00022679"/>
    </source>
</evidence>
<dbReference type="SUPFAM" id="SSF52540">
    <property type="entry name" value="P-loop containing nucleoside triphosphate hydrolases"/>
    <property type="match status" value="1"/>
</dbReference>
<keyword evidence="2 6" id="KW-0548">Nucleotidyltransferase</keyword>
<keyword evidence="4" id="KW-0239">DNA-directed DNA polymerase</keyword>
<dbReference type="Pfam" id="PF06144">
    <property type="entry name" value="DNA_pol3_delta"/>
    <property type="match status" value="1"/>
</dbReference>
<proteinExistence type="predicted"/>
<gene>
    <name evidence="6" type="primary">holA_2</name>
    <name evidence="6" type="ORF">NCTC8284_00785</name>
</gene>
<dbReference type="InterPro" id="IPR005790">
    <property type="entry name" value="DNA_polIII_delta"/>
</dbReference>
<sequence>MGLFFNKQMLVLNLPENLAAPLQKNLQEFIVSLTEDVLLVLSITKLPKTMEKQAWFLALSQYEPDLILINCQTPTVENLPRWVKIASNQWD</sequence>
<dbReference type="GO" id="GO:0003677">
    <property type="term" value="F:DNA binding"/>
    <property type="evidence" value="ECO:0007669"/>
    <property type="project" value="InterPro"/>
</dbReference>
<dbReference type="InterPro" id="IPR027417">
    <property type="entry name" value="P-loop_NTPase"/>
</dbReference>
<keyword evidence="3" id="KW-0235">DNA replication</keyword>